<dbReference type="EC" id="3.1.-.-" evidence="2"/>
<keyword evidence="3" id="KW-1185">Reference proteome</keyword>
<evidence type="ECO:0000313" key="2">
    <source>
        <dbReference type="EMBL" id="UYP44751.1"/>
    </source>
</evidence>
<dbReference type="Gene3D" id="3.40.50.1820">
    <property type="entry name" value="alpha/beta hydrolase"/>
    <property type="match status" value="1"/>
</dbReference>
<dbReference type="PANTHER" id="PTHR22946:SF12">
    <property type="entry name" value="CONIDIAL PIGMENT BIOSYNTHESIS PROTEIN AYG1 (AFU_ORTHOLOGUE AFUA_2G17550)"/>
    <property type="match status" value="1"/>
</dbReference>
<dbReference type="InterPro" id="IPR010520">
    <property type="entry name" value="FrsA-like"/>
</dbReference>
<proteinExistence type="predicted"/>
<name>A0ABY6HMV1_9ARCH</name>
<accession>A0ABY6HMV1</accession>
<evidence type="ECO:0000313" key="3">
    <source>
        <dbReference type="Proteomes" id="UP001208689"/>
    </source>
</evidence>
<dbReference type="Pfam" id="PF06500">
    <property type="entry name" value="FrsA-like"/>
    <property type="match status" value="1"/>
</dbReference>
<dbReference type="InterPro" id="IPR050261">
    <property type="entry name" value="FrsA_esterase"/>
</dbReference>
<dbReference type="GO" id="GO:0016787">
    <property type="term" value="F:hydrolase activity"/>
    <property type="evidence" value="ECO:0007669"/>
    <property type="project" value="UniProtKB-KW"/>
</dbReference>
<dbReference type="Proteomes" id="UP001208689">
    <property type="component" value="Chromosome"/>
</dbReference>
<evidence type="ECO:0000256" key="1">
    <source>
        <dbReference type="ARBA" id="ARBA00022801"/>
    </source>
</evidence>
<organism evidence="2 3">
    <name type="scientific">Candidatus Lokiarchaeum ossiferum</name>
    <dbReference type="NCBI Taxonomy" id="2951803"/>
    <lineage>
        <taxon>Archaea</taxon>
        <taxon>Promethearchaeati</taxon>
        <taxon>Promethearchaeota</taxon>
        <taxon>Promethearchaeia</taxon>
        <taxon>Promethearchaeales</taxon>
        <taxon>Promethearchaeaceae</taxon>
        <taxon>Candidatus Lokiarchaeum</taxon>
    </lineage>
</organism>
<gene>
    <name evidence="2" type="ORF">NEF87_001036</name>
</gene>
<protein>
    <submittedName>
        <fullName evidence="2">Esterase FrsA</fullName>
        <ecNumber evidence="2">3.1.-.-</ecNumber>
    </submittedName>
</protein>
<reference evidence="2" key="1">
    <citation type="submission" date="2022-09" db="EMBL/GenBank/DDBJ databases">
        <title>Actin cytoskeleton and complex cell architecture in an #Asgard archaeon.</title>
        <authorList>
            <person name="Ponce Toledo R.I."/>
            <person name="Schleper C."/>
            <person name="Rodrigues Oliveira T."/>
            <person name="Wollweber F."/>
            <person name="Xu J."/>
            <person name="Rittmann S."/>
            <person name="Klingl A."/>
            <person name="Pilhofer M."/>
        </authorList>
    </citation>
    <scope>NUCLEOTIDE SEQUENCE</scope>
    <source>
        <strain evidence="2">B-35</strain>
    </source>
</reference>
<sequence length="378" mass="42700">MPEKWQKKITVKLISSGKIFTTPIWKMLFQTLSFYGGDEMKIRRALIQEHEDIESIVCKLDQLAKETLQTANKENDNSSIASQNNPETLYLEAALYYAVTFFFISDEKRTRQIFAKASVCFDKFRSITTPQVQKWEFPYRNGKFFAHTYIPNGEGPFGVIIMYPGNEGIKEHMATYATYAKARNLATIAIDPPGWGESGFSGCKFTELEDYKKCTLQILEKIKHHPKLDYNHVGSFGVSGGSLTSIIVAGFLNQIQAAAGIGAPDYKTMVNVWKNALAEQKRQTYTWTGLTKKKDAIKFLQKYAEDTDPLLDHVSCPVLLIHGENDYITKAIKGKDITDRIGSHATHRIIPNDDHLCSNSIGKGLADEIFDWFAKKLV</sequence>
<dbReference type="InterPro" id="IPR029058">
    <property type="entry name" value="AB_hydrolase_fold"/>
</dbReference>
<dbReference type="EMBL" id="CP104013">
    <property type="protein sequence ID" value="UYP44751.1"/>
    <property type="molecule type" value="Genomic_DNA"/>
</dbReference>
<dbReference type="PANTHER" id="PTHR22946">
    <property type="entry name" value="DIENELACTONE HYDROLASE DOMAIN-CONTAINING PROTEIN-RELATED"/>
    <property type="match status" value="1"/>
</dbReference>
<keyword evidence="1 2" id="KW-0378">Hydrolase</keyword>
<dbReference type="SUPFAM" id="SSF53474">
    <property type="entry name" value="alpha/beta-Hydrolases"/>
    <property type="match status" value="1"/>
</dbReference>